<proteinExistence type="predicted"/>
<dbReference type="AlphaFoldDB" id="A0A2H1FED8"/>
<organism evidence="1 2">
    <name type="scientific">Candidatus Nitrosotalea okcheonensis</name>
    <dbReference type="NCBI Taxonomy" id="1903276"/>
    <lineage>
        <taxon>Archaea</taxon>
        <taxon>Nitrososphaerota</taxon>
        <taxon>Nitrososphaeria</taxon>
        <taxon>Nitrosotaleales</taxon>
        <taxon>Nitrosotaleaceae</taxon>
        <taxon>Nitrosotalea</taxon>
    </lineage>
</organism>
<dbReference type="RefSeq" id="WP_157927152.1">
    <property type="nucleotide sequence ID" value="NZ_LT841358.1"/>
</dbReference>
<gene>
    <name evidence="1" type="ORF">NCS_10935</name>
</gene>
<reference evidence="2" key="1">
    <citation type="submission" date="2017-03" db="EMBL/GenBank/DDBJ databases">
        <authorList>
            <person name="Herbold C."/>
        </authorList>
    </citation>
    <scope>NUCLEOTIDE SEQUENCE [LARGE SCALE GENOMIC DNA]</scope>
</reference>
<name>A0A2H1FED8_9ARCH</name>
<protein>
    <submittedName>
        <fullName evidence="1">Uncharacterized protein</fullName>
    </submittedName>
</protein>
<dbReference type="OrthoDB" id="12323at2157"/>
<dbReference type="EMBL" id="LT841358">
    <property type="protein sequence ID" value="SMH71128.1"/>
    <property type="molecule type" value="Genomic_DNA"/>
</dbReference>
<dbReference type="Proteomes" id="UP000230607">
    <property type="component" value="Chromosome 1"/>
</dbReference>
<evidence type="ECO:0000313" key="1">
    <source>
        <dbReference type="EMBL" id="SMH71128.1"/>
    </source>
</evidence>
<accession>A0A2H1FED8</accession>
<sequence>MSCVSSDGTCVIGESPVCLVGKSTISTSGRYSSITLDGTNYVVYYPGGNGTLERFLITSL</sequence>
<evidence type="ECO:0000313" key="2">
    <source>
        <dbReference type="Proteomes" id="UP000230607"/>
    </source>
</evidence>
<keyword evidence="2" id="KW-1185">Reference proteome</keyword>